<dbReference type="GO" id="GO:0005886">
    <property type="term" value="C:plasma membrane"/>
    <property type="evidence" value="ECO:0007669"/>
    <property type="project" value="TreeGrafter"/>
</dbReference>
<dbReference type="Pfam" id="PF00990">
    <property type="entry name" value="GGDEF"/>
    <property type="match status" value="1"/>
</dbReference>
<feature type="transmembrane region" description="Helical" evidence="1">
    <location>
        <begin position="99"/>
        <end position="117"/>
    </location>
</feature>
<accession>E3HDZ3</accession>
<feature type="transmembrane region" description="Helical" evidence="1">
    <location>
        <begin position="7"/>
        <end position="26"/>
    </location>
</feature>
<feature type="transmembrane region" description="Helical" evidence="1">
    <location>
        <begin position="62"/>
        <end position="79"/>
    </location>
</feature>
<dbReference type="PROSITE" id="PS50887">
    <property type="entry name" value="GGDEF"/>
    <property type="match status" value="1"/>
</dbReference>
<dbReference type="SMART" id="SM00267">
    <property type="entry name" value="GGDEF"/>
    <property type="match status" value="1"/>
</dbReference>
<protein>
    <submittedName>
        <fullName evidence="3">Diguanylate cyclase</fullName>
    </submittedName>
</protein>
<dbReference type="EMBL" id="CP002283">
    <property type="protein sequence ID" value="ADO84605.1"/>
    <property type="molecule type" value="Genomic_DNA"/>
</dbReference>
<dbReference type="InterPro" id="IPR043128">
    <property type="entry name" value="Rev_trsase/Diguanyl_cyclase"/>
</dbReference>
<reference evidence="3 4" key="1">
    <citation type="journal article" date="2010" name="Stand. Genomic Sci.">
        <title>Complete genome sequence of Ilyobacter polytropus type strain (CuHbu1).</title>
        <authorList>
            <person name="Sikorski J."/>
            <person name="Chertkov O."/>
            <person name="Lapidus A."/>
            <person name="Nolan M."/>
            <person name="Lucas S."/>
            <person name="Del Rio T.G."/>
            <person name="Tice H."/>
            <person name="Cheng J.F."/>
            <person name="Tapia R."/>
            <person name="Han C."/>
            <person name="Goodwin L."/>
            <person name="Pitluck S."/>
            <person name="Liolios K."/>
            <person name="Ivanova N."/>
            <person name="Mavromatis K."/>
            <person name="Mikhailova N."/>
            <person name="Pati A."/>
            <person name="Chen A."/>
            <person name="Palaniappan K."/>
            <person name="Land M."/>
            <person name="Hauser L."/>
            <person name="Chang Y.J."/>
            <person name="Jeffries C.D."/>
            <person name="Brambilla E."/>
            <person name="Yasawong M."/>
            <person name="Rohde M."/>
            <person name="Pukall R."/>
            <person name="Spring S."/>
            <person name="Goker M."/>
            <person name="Woyke T."/>
            <person name="Bristow J."/>
            <person name="Eisen J.A."/>
            <person name="Markowitz V."/>
            <person name="Hugenholtz P."/>
            <person name="Kyrpides N.C."/>
            <person name="Klenk H.P."/>
        </authorList>
    </citation>
    <scope>NUCLEOTIDE SEQUENCE [LARGE SCALE GENOMIC DNA]</scope>
    <source>
        <strain evidence="4">ATCC 51220 / DSM 2926 / LMG 16218 / CuHBu1</strain>
        <plasmid evidence="4">pILYOP02</plasmid>
    </source>
</reference>
<dbReference type="OrthoDB" id="353812at2"/>
<gene>
    <name evidence="3" type="ordered locus">Ilyop_2856</name>
</gene>
<dbReference type="Proteomes" id="UP000006875">
    <property type="component" value="Plasmid pILYOP02"/>
</dbReference>
<keyword evidence="1" id="KW-1133">Transmembrane helix</keyword>
<dbReference type="GO" id="GO:0043709">
    <property type="term" value="P:cell adhesion involved in single-species biofilm formation"/>
    <property type="evidence" value="ECO:0007669"/>
    <property type="project" value="TreeGrafter"/>
</dbReference>
<organism evidence="3 4">
    <name type="scientific">Ilyobacter polytropus (strain ATCC 51220 / DSM 2926 / LMG 16218 / CuHBu1)</name>
    <dbReference type="NCBI Taxonomy" id="572544"/>
    <lineage>
        <taxon>Bacteria</taxon>
        <taxon>Fusobacteriati</taxon>
        <taxon>Fusobacteriota</taxon>
        <taxon>Fusobacteriia</taxon>
        <taxon>Fusobacteriales</taxon>
        <taxon>Fusobacteriaceae</taxon>
        <taxon>Ilyobacter</taxon>
    </lineage>
</organism>
<dbReference type="HOGENOM" id="CLU_965677_0_0_0"/>
<dbReference type="SUPFAM" id="SSF55073">
    <property type="entry name" value="Nucleotide cyclase"/>
    <property type="match status" value="1"/>
</dbReference>
<feature type="transmembrane region" description="Helical" evidence="1">
    <location>
        <begin position="32"/>
        <end position="53"/>
    </location>
</feature>
<evidence type="ECO:0000313" key="4">
    <source>
        <dbReference type="Proteomes" id="UP000006875"/>
    </source>
</evidence>
<dbReference type="InterPro" id="IPR029787">
    <property type="entry name" value="Nucleotide_cyclase"/>
</dbReference>
<dbReference type="KEGG" id="ipo:Ilyop_2856"/>
<evidence type="ECO:0000259" key="2">
    <source>
        <dbReference type="PROSITE" id="PS50887"/>
    </source>
</evidence>
<dbReference type="Gene3D" id="3.30.70.270">
    <property type="match status" value="1"/>
</dbReference>
<keyword evidence="1" id="KW-0812">Transmembrane</keyword>
<evidence type="ECO:0000313" key="3">
    <source>
        <dbReference type="EMBL" id="ADO84605.1"/>
    </source>
</evidence>
<geneLocation type="plasmid" evidence="3 4">
    <name>pILYOP02</name>
</geneLocation>
<dbReference type="FunFam" id="3.30.70.270:FF:000001">
    <property type="entry name" value="Diguanylate cyclase domain protein"/>
    <property type="match status" value="1"/>
</dbReference>
<dbReference type="PANTHER" id="PTHR45138:SF6">
    <property type="entry name" value="DIGUANYLATE CYCLASE DGCN"/>
    <property type="match status" value="1"/>
</dbReference>
<dbReference type="CDD" id="cd01949">
    <property type="entry name" value="GGDEF"/>
    <property type="match status" value="1"/>
</dbReference>
<dbReference type="GO" id="GO:1902201">
    <property type="term" value="P:negative regulation of bacterial-type flagellum-dependent cell motility"/>
    <property type="evidence" value="ECO:0007669"/>
    <property type="project" value="TreeGrafter"/>
</dbReference>
<keyword evidence="4" id="KW-1185">Reference proteome</keyword>
<dbReference type="PANTHER" id="PTHR45138">
    <property type="entry name" value="REGULATORY COMPONENTS OF SENSORY TRANSDUCTION SYSTEM"/>
    <property type="match status" value="1"/>
</dbReference>
<dbReference type="eggNOG" id="COG3706">
    <property type="taxonomic scope" value="Bacteria"/>
</dbReference>
<dbReference type="InterPro" id="IPR050469">
    <property type="entry name" value="Diguanylate_Cyclase"/>
</dbReference>
<keyword evidence="1" id="KW-0472">Membrane</keyword>
<keyword evidence="3" id="KW-0614">Plasmid</keyword>
<dbReference type="NCBIfam" id="TIGR00254">
    <property type="entry name" value="GGDEF"/>
    <property type="match status" value="1"/>
</dbReference>
<proteinExistence type="predicted"/>
<feature type="domain" description="GGDEF" evidence="2">
    <location>
        <begin position="160"/>
        <end position="288"/>
    </location>
</feature>
<dbReference type="GO" id="GO:0052621">
    <property type="term" value="F:diguanylate cyclase activity"/>
    <property type="evidence" value="ECO:0007669"/>
    <property type="project" value="TreeGrafter"/>
</dbReference>
<name>E3HDZ3_ILYPC</name>
<evidence type="ECO:0000256" key="1">
    <source>
        <dbReference type="SAM" id="Phobius"/>
    </source>
</evidence>
<sequence>MDKRTKVSYLICLIVTIILTYTDMSFPKLVGFTSWDIVSELLICIQPIIWIYFVRFDLGKNYFNRFIIFGFILFYAGSFQNVMDEIYEMEGFISNLDKILMPIGLMTISTVTILSFMNQRKIRSTISDKSMHDHLTGLYNRHYLELNLDTLIKKSLAFDKEISIAFIDLDNFKNINDKYGHKRGDEVLEFMGKLIKSSIRETDNAIRYGGDEFIILYQDTSTEKALEITERINTKMKKNDFLYENKISISSGIVSYQKNENWKELINRADKAMYDSKKSGKDKISIAL</sequence>
<dbReference type="InterPro" id="IPR000160">
    <property type="entry name" value="GGDEF_dom"/>
</dbReference>
<dbReference type="AlphaFoldDB" id="E3HDZ3"/>